<sequence length="95" mass="9671">MGSVQVESSLTVVPPNGGGTLVGGRICLAVALLVGGSSWLDCLDLAQDVRSAAKATVIGCLVVGTLDSRPSAGEEKQEIGIIVRRVNGTEETSHP</sequence>
<dbReference type="AlphaFoldDB" id="K0SE07"/>
<dbReference type="EMBL" id="AGNL01030216">
    <property type="protein sequence ID" value="EJK56892.1"/>
    <property type="molecule type" value="Genomic_DNA"/>
</dbReference>
<evidence type="ECO:0000313" key="2">
    <source>
        <dbReference type="Proteomes" id="UP000266841"/>
    </source>
</evidence>
<feature type="non-terminal residue" evidence="1">
    <location>
        <position position="95"/>
    </location>
</feature>
<accession>K0SE07</accession>
<comment type="caution">
    <text evidence="1">The sequence shown here is derived from an EMBL/GenBank/DDBJ whole genome shotgun (WGS) entry which is preliminary data.</text>
</comment>
<name>K0SE07_THAOC</name>
<protein>
    <submittedName>
        <fullName evidence="1">Uncharacterized protein</fullName>
    </submittedName>
</protein>
<keyword evidence="2" id="KW-1185">Reference proteome</keyword>
<reference evidence="1 2" key="1">
    <citation type="journal article" date="2012" name="Genome Biol.">
        <title>Genome and low-iron response of an oceanic diatom adapted to chronic iron limitation.</title>
        <authorList>
            <person name="Lommer M."/>
            <person name="Specht M."/>
            <person name="Roy A.S."/>
            <person name="Kraemer L."/>
            <person name="Andreson R."/>
            <person name="Gutowska M.A."/>
            <person name="Wolf J."/>
            <person name="Bergner S.V."/>
            <person name="Schilhabel M.B."/>
            <person name="Klostermeier U.C."/>
            <person name="Beiko R.G."/>
            <person name="Rosenstiel P."/>
            <person name="Hippler M."/>
            <person name="Laroche J."/>
        </authorList>
    </citation>
    <scope>NUCLEOTIDE SEQUENCE [LARGE SCALE GENOMIC DNA]</scope>
    <source>
        <strain evidence="1 2">CCMP1005</strain>
    </source>
</reference>
<organism evidence="1 2">
    <name type="scientific">Thalassiosira oceanica</name>
    <name type="common">Marine diatom</name>
    <dbReference type="NCBI Taxonomy" id="159749"/>
    <lineage>
        <taxon>Eukaryota</taxon>
        <taxon>Sar</taxon>
        <taxon>Stramenopiles</taxon>
        <taxon>Ochrophyta</taxon>
        <taxon>Bacillariophyta</taxon>
        <taxon>Coscinodiscophyceae</taxon>
        <taxon>Thalassiosirophycidae</taxon>
        <taxon>Thalassiosirales</taxon>
        <taxon>Thalassiosiraceae</taxon>
        <taxon>Thalassiosira</taxon>
    </lineage>
</organism>
<proteinExistence type="predicted"/>
<evidence type="ECO:0000313" key="1">
    <source>
        <dbReference type="EMBL" id="EJK56892.1"/>
    </source>
</evidence>
<gene>
    <name evidence="1" type="ORF">THAOC_23128</name>
</gene>
<dbReference type="Proteomes" id="UP000266841">
    <property type="component" value="Unassembled WGS sequence"/>
</dbReference>